<feature type="region of interest" description="Disordered" evidence="1">
    <location>
        <begin position="1"/>
        <end position="89"/>
    </location>
</feature>
<keyword evidence="4" id="KW-1185">Reference proteome</keyword>
<evidence type="ECO:0000259" key="2">
    <source>
        <dbReference type="Pfam" id="PF02120"/>
    </source>
</evidence>
<dbReference type="RefSeq" id="WP_160115802.1">
    <property type="nucleotide sequence ID" value="NZ_FNUY01000007.1"/>
</dbReference>
<gene>
    <name evidence="3" type="ORF">SAMN04488115_107150</name>
</gene>
<protein>
    <submittedName>
        <fullName evidence="3">Flagellar hook-length control protein FliK</fullName>
    </submittedName>
</protein>
<feature type="compositionally biased region" description="Basic and acidic residues" evidence="1">
    <location>
        <begin position="125"/>
        <end position="153"/>
    </location>
</feature>
<reference evidence="3 4" key="1">
    <citation type="submission" date="2016-10" db="EMBL/GenBank/DDBJ databases">
        <authorList>
            <person name="de Groot N.N."/>
        </authorList>
    </citation>
    <scope>NUCLEOTIDE SEQUENCE [LARGE SCALE GENOMIC DNA]</scope>
    <source>
        <strain evidence="3 4">DSM 26656</strain>
    </source>
</reference>
<evidence type="ECO:0000313" key="3">
    <source>
        <dbReference type="EMBL" id="SEG58772.1"/>
    </source>
</evidence>
<feature type="region of interest" description="Disordered" evidence="1">
    <location>
        <begin position="112"/>
        <end position="207"/>
    </location>
</feature>
<name>A0A1H6BDN2_9HYPH</name>
<feature type="region of interest" description="Disordered" evidence="1">
    <location>
        <begin position="284"/>
        <end position="305"/>
    </location>
</feature>
<dbReference type="InterPro" id="IPR021136">
    <property type="entry name" value="Flagellar_hook_control-like_C"/>
</dbReference>
<proteinExistence type="predicted"/>
<evidence type="ECO:0000256" key="1">
    <source>
        <dbReference type="SAM" id="MobiDB-lite"/>
    </source>
</evidence>
<keyword evidence="3" id="KW-0969">Cilium</keyword>
<sequence length="536" mass="53635">MSMQPLSNTSPASEPPAQRRRAAEPEAGRESEPFTLPDARAEQAAAAAVAPAEAAAVSAETRHEPVAKPEDTPKPNETVPAPPANAAKPDVGAQVTIAAAAAAAAVAGIEAEVSGNTATTVKAEAASKTEAGKAKTETEKTEAEKAEAGKSETGKSGTSRSETGKIGAGNAEMGTSEAGKAGTSDKAEMSAETEKAASEAKASEGEAAPVVVVTPQVPAELVAIAALPLIGVNLAPVLDPAAKATTAPSGAAAVIGAGSAKPTTPQNPATQPAQTALVAAQLAASTGPEAKAPAGPDKGDPAQPAITGGQASATIAATEGLASFAQIAGPASALAEFKPLEAALQVQSPIDASALAQQAAAKAEPLRLLAALEQPAAATSTGVNGRGTSDGQPTPLHVLPIEIGLKALSGARQFDIRLDPGELGRVDVNLSISDDGEVSARLVVDRVETLHLLQRDARTLERAFEQAGLKPSDAGVDITLRDPSDQSGFRQNRQQDEAAQRSRAAAGATTSDDTIVPAEPAPIRRLVRLGGVDLSI</sequence>
<dbReference type="EMBL" id="FNUY01000007">
    <property type="protein sequence ID" value="SEG58772.1"/>
    <property type="molecule type" value="Genomic_DNA"/>
</dbReference>
<feature type="compositionally biased region" description="Low complexity" evidence="1">
    <location>
        <begin position="42"/>
        <end position="59"/>
    </location>
</feature>
<feature type="compositionally biased region" description="Basic and acidic residues" evidence="1">
    <location>
        <begin position="21"/>
        <end position="32"/>
    </location>
</feature>
<dbReference type="InterPro" id="IPR038610">
    <property type="entry name" value="FliK-like_C_sf"/>
</dbReference>
<feature type="region of interest" description="Disordered" evidence="1">
    <location>
        <begin position="473"/>
        <end position="517"/>
    </location>
</feature>
<feature type="compositionally biased region" description="Basic and acidic residues" evidence="1">
    <location>
        <begin position="60"/>
        <end position="74"/>
    </location>
</feature>
<evidence type="ECO:0000313" key="4">
    <source>
        <dbReference type="Proteomes" id="UP000236743"/>
    </source>
</evidence>
<dbReference type="OrthoDB" id="7203912at2"/>
<keyword evidence="3" id="KW-0966">Cell projection</keyword>
<feature type="compositionally biased region" description="Low complexity" evidence="1">
    <location>
        <begin position="501"/>
        <end position="514"/>
    </location>
</feature>
<accession>A0A1H6BDN2</accession>
<dbReference type="Proteomes" id="UP000236743">
    <property type="component" value="Unassembled WGS sequence"/>
</dbReference>
<dbReference type="Pfam" id="PF02120">
    <property type="entry name" value="Flg_hook"/>
    <property type="match status" value="1"/>
</dbReference>
<dbReference type="AlphaFoldDB" id="A0A1H6BDN2"/>
<feature type="compositionally biased region" description="Basic and acidic residues" evidence="1">
    <location>
        <begin position="183"/>
        <end position="204"/>
    </location>
</feature>
<feature type="domain" description="Flagellar hook-length control protein-like C-terminal" evidence="2">
    <location>
        <begin position="410"/>
        <end position="477"/>
    </location>
</feature>
<dbReference type="Gene3D" id="3.30.750.140">
    <property type="match status" value="1"/>
</dbReference>
<keyword evidence="3" id="KW-0282">Flagellum</keyword>
<organism evidence="3 4">
    <name type="scientific">Bosea lathyri</name>
    <dbReference type="NCBI Taxonomy" id="1036778"/>
    <lineage>
        <taxon>Bacteria</taxon>
        <taxon>Pseudomonadati</taxon>
        <taxon>Pseudomonadota</taxon>
        <taxon>Alphaproteobacteria</taxon>
        <taxon>Hyphomicrobiales</taxon>
        <taxon>Boseaceae</taxon>
        <taxon>Bosea</taxon>
    </lineage>
</organism>
<dbReference type="CDD" id="cd17470">
    <property type="entry name" value="T3SS_Flik_C"/>
    <property type="match status" value="1"/>
</dbReference>